<evidence type="ECO:0000313" key="3">
    <source>
        <dbReference type="EMBL" id="GAW83886.1"/>
    </source>
</evidence>
<dbReference type="InterPro" id="IPR022089">
    <property type="entry name" value="Plasmodium-antigen_C"/>
</dbReference>
<organism evidence="3 4">
    <name type="scientific">Plasmodium gonderi</name>
    <dbReference type="NCBI Taxonomy" id="77519"/>
    <lineage>
        <taxon>Eukaryota</taxon>
        <taxon>Sar</taxon>
        <taxon>Alveolata</taxon>
        <taxon>Apicomplexa</taxon>
        <taxon>Aconoidasida</taxon>
        <taxon>Haemosporida</taxon>
        <taxon>Plasmodiidae</taxon>
        <taxon>Plasmodium</taxon>
        <taxon>Plasmodium (Plasmodium)</taxon>
    </lineage>
</organism>
<evidence type="ECO:0000256" key="1">
    <source>
        <dbReference type="SAM" id="MobiDB-lite"/>
    </source>
</evidence>
<feature type="compositionally biased region" description="Basic and acidic residues" evidence="1">
    <location>
        <begin position="95"/>
        <end position="108"/>
    </location>
</feature>
<comment type="caution">
    <text evidence="3">The sequence shown here is derived from an EMBL/GenBank/DDBJ whole genome shotgun (WGS) entry which is preliminary data.</text>
</comment>
<dbReference type="OMA" id="VNEWNKW"/>
<dbReference type="GeneID" id="39750634"/>
<gene>
    <name evidence="3" type="ORF">PGO_146860</name>
</gene>
<dbReference type="Proteomes" id="UP000195521">
    <property type="component" value="Unassembled WGS sequence"/>
</dbReference>
<accession>A0A1Y1JMS0</accession>
<feature type="compositionally biased region" description="Acidic residues" evidence="1">
    <location>
        <begin position="52"/>
        <end position="94"/>
    </location>
</feature>
<feature type="region of interest" description="Disordered" evidence="1">
    <location>
        <begin position="238"/>
        <end position="287"/>
    </location>
</feature>
<dbReference type="Pfam" id="PF12319">
    <property type="entry name" value="TryThrA_C"/>
    <property type="match status" value="1"/>
</dbReference>
<feature type="region of interest" description="Disordered" evidence="1">
    <location>
        <begin position="49"/>
        <end position="108"/>
    </location>
</feature>
<dbReference type="EMBL" id="BDQF01000015">
    <property type="protein sequence ID" value="GAW83886.1"/>
    <property type="molecule type" value="Genomic_DNA"/>
</dbReference>
<dbReference type="OrthoDB" id="386649at2759"/>
<dbReference type="RefSeq" id="XP_028546475.1">
    <property type="nucleotide sequence ID" value="XM_028690674.1"/>
</dbReference>
<keyword evidence="4" id="KW-1185">Reference proteome</keyword>
<evidence type="ECO:0000313" key="4">
    <source>
        <dbReference type="Proteomes" id="UP000195521"/>
    </source>
</evidence>
<proteinExistence type="predicted"/>
<sequence length="619" mass="73890">MDTIRTYLEKCRTYSLRYLSIILGVAIKMLKNSNEDARCIHENGKKGNLINEVDEIDEADEVDDSEDDDDDDDEEDEEEDDDNEDDDDEEEDDDKREADTAAAEVDRGLIAEVNNNIKDKELNNNLPKEVEQNINENESKGCDIKENANSMIKEECNDKHMNGTKGDVPLLINDNSISEDIKEKKDQNSNDLNQESKHSTHMKVEHDAKIYSMPQVDDKLKRDTDAVVVEKVETRKTSKRVTAGGKKGTTAKVTKRPTAKVAKRETTGTVKQGMSMEPKRNQKVLPKQESTILPKQESTILPKQESIILPKLEKTGQDFLETVGQTMDKINEKIMSIVKELQEDKNQNKKEKIVDFNKLKSEYKDNEDNEKGVNSNESKNDEITEEWKVNEWNKWMRQLEEQWHFFNMSLDNKASEWMKQKDGEFEKWITDMQTKWMNYNHNLDIEYNTDLYKKCYMWDETDWKTWIRTNGKKLMEEDWVKWINDNECKLNEWLNYDWTQWKSLNNFNWEMSEWKSDEYEMWEDWDNVNLTKWLNTKKRKKYLIWKTRIEKEREQWDNWVASKNELTLKNKHIKWKEWKDEKRLIFNEWVGNFINTWISKKQWNAWVLERRNVLLSKRT</sequence>
<evidence type="ECO:0000259" key="2">
    <source>
        <dbReference type="Pfam" id="PF12319"/>
    </source>
</evidence>
<name>A0A1Y1JMS0_PLAGO</name>
<dbReference type="AlphaFoldDB" id="A0A1Y1JMS0"/>
<feature type="compositionally biased region" description="Basic and acidic residues" evidence="1">
    <location>
        <begin position="179"/>
        <end position="203"/>
    </location>
</feature>
<feature type="region of interest" description="Disordered" evidence="1">
    <location>
        <begin position="159"/>
        <end position="203"/>
    </location>
</feature>
<reference evidence="4" key="1">
    <citation type="submission" date="2017-04" db="EMBL/GenBank/DDBJ databases">
        <title>Plasmodium gonderi genome.</title>
        <authorList>
            <person name="Arisue N."/>
            <person name="Honma H."/>
            <person name="Kawai S."/>
            <person name="Tougan T."/>
            <person name="Tanabe K."/>
            <person name="Horii T."/>
        </authorList>
    </citation>
    <scope>NUCLEOTIDE SEQUENCE [LARGE SCALE GENOMIC DNA]</scope>
    <source>
        <strain evidence="4">ATCC 30045</strain>
    </source>
</reference>
<feature type="compositionally biased region" description="Low complexity" evidence="1">
    <location>
        <begin position="240"/>
        <end position="252"/>
    </location>
</feature>
<feature type="domain" description="Tryptophan/threonine-rich plasmodium antigen C-terminal" evidence="2">
    <location>
        <begin position="391"/>
        <end position="606"/>
    </location>
</feature>
<protein>
    <submittedName>
        <fullName evidence="3">Tryptophan-rich antigen</fullName>
    </submittedName>
</protein>